<dbReference type="Proteomes" id="UP000013909">
    <property type="component" value="Unassembled WGS sequence"/>
</dbReference>
<dbReference type="PATRIC" id="fig|1288963.3.peg.4483"/>
<gene>
    <name evidence="4" type="ORF">ADIS_4494</name>
</gene>
<protein>
    <submittedName>
        <fullName evidence="4">LysM-repeat protein and domain</fullName>
    </submittedName>
</protein>
<dbReference type="SUPFAM" id="SSF48452">
    <property type="entry name" value="TPR-like"/>
    <property type="match status" value="1"/>
</dbReference>
<evidence type="ECO:0000256" key="1">
    <source>
        <dbReference type="ARBA" id="ARBA00010062"/>
    </source>
</evidence>
<dbReference type="CDD" id="cd06268">
    <property type="entry name" value="PBP1_ABC_transporter_LIVBP-like"/>
    <property type="match status" value="1"/>
</dbReference>
<feature type="domain" description="Leucine-binding protein" evidence="3">
    <location>
        <begin position="240"/>
        <end position="502"/>
    </location>
</feature>
<comment type="similarity">
    <text evidence="1">Belongs to the leucine-binding protein family.</text>
</comment>
<keyword evidence="2" id="KW-0732">Signal</keyword>
<evidence type="ECO:0000313" key="5">
    <source>
        <dbReference type="Proteomes" id="UP000013909"/>
    </source>
</evidence>
<dbReference type="OrthoDB" id="1490998at2"/>
<sequence length="550" mass="61862">MKTIFVFLLFAWGFSISVISQQLPDDYREGRLLLGSGDYQGAMDRFRKLMDFQQYGKLAYYARYHFAKAAFENGQYELAKSTLGPLLESASFVDADNANYLLALANFRQNKFSEALTAVSGIRDEEVKAEAFRASYYFLKQVPVSVLMLQVPTYEENLGLVYALREKLIAQPSLSSQEGEVLDRIRHVRLPGEGDVSMVPAAREVNQVLEIAVVLPFNFNGGSGVRNLGANNFVFELYRGIMFGVEEARSQGHRIEIKTFDTERNPERLREILSDPFFLRADVIIGPIYPEETQVMGEVAAQLGVPFVNPLSNIQESLRDVGEAFLFRPSADAIAKSLVSYINRFQRKRVAVAFAGTNRDELLARRFTEAAASSGVQVSMSQRVTSRDMRNYLDRVFQGGADLLVVFSDDPNIAAPTFSLVESQTASIPVLVMDSWLYFNFASYEMMESQDFHFIGNNTVNLSSPNTEAMRNSFFESHKVFPGLNTYLGYELIHWLTSVLNAQRGFGFQDNLVSGKFLPGKVTFGFDFSRTSHNAYVPILRLESGELIIE</sequence>
<dbReference type="STRING" id="1232681.ADIS_4494"/>
<dbReference type="AlphaFoldDB" id="R7ZLN5"/>
<dbReference type="InterPro" id="IPR028081">
    <property type="entry name" value="Leu-bd"/>
</dbReference>
<dbReference type="InterPro" id="IPR028082">
    <property type="entry name" value="Peripla_BP_I"/>
</dbReference>
<evidence type="ECO:0000256" key="2">
    <source>
        <dbReference type="ARBA" id="ARBA00022729"/>
    </source>
</evidence>
<comment type="caution">
    <text evidence="4">The sequence shown here is derived from an EMBL/GenBank/DDBJ whole genome shotgun (WGS) entry which is preliminary data.</text>
</comment>
<dbReference type="RefSeq" id="WP_010856607.1">
    <property type="nucleotide sequence ID" value="NZ_AQHR01000112.1"/>
</dbReference>
<proteinExistence type="inferred from homology"/>
<keyword evidence="5" id="KW-1185">Reference proteome</keyword>
<dbReference type="EMBL" id="AQHR01000112">
    <property type="protein sequence ID" value="EON75005.1"/>
    <property type="molecule type" value="Genomic_DNA"/>
</dbReference>
<dbReference type="InterPro" id="IPR011990">
    <property type="entry name" value="TPR-like_helical_dom_sf"/>
</dbReference>
<evidence type="ECO:0000313" key="4">
    <source>
        <dbReference type="EMBL" id="EON75005.1"/>
    </source>
</evidence>
<accession>R7ZLN5</accession>
<organism evidence="4 5">
    <name type="scientific">Lunatimonas lonarensis</name>
    <dbReference type="NCBI Taxonomy" id="1232681"/>
    <lineage>
        <taxon>Bacteria</taxon>
        <taxon>Pseudomonadati</taxon>
        <taxon>Bacteroidota</taxon>
        <taxon>Cytophagia</taxon>
        <taxon>Cytophagales</taxon>
        <taxon>Cyclobacteriaceae</taxon>
    </lineage>
</organism>
<dbReference type="Pfam" id="PF13458">
    <property type="entry name" value="Peripla_BP_6"/>
    <property type="match status" value="1"/>
</dbReference>
<dbReference type="SUPFAM" id="SSF53822">
    <property type="entry name" value="Periplasmic binding protein-like I"/>
    <property type="match status" value="1"/>
</dbReference>
<dbReference type="Gene3D" id="3.40.50.2300">
    <property type="match status" value="2"/>
</dbReference>
<reference evidence="4 5" key="1">
    <citation type="submission" date="2013-02" db="EMBL/GenBank/DDBJ databases">
        <title>A novel strain isolated from Lonar lake, Maharashtra, India.</title>
        <authorList>
            <person name="Singh A."/>
        </authorList>
    </citation>
    <scope>NUCLEOTIDE SEQUENCE [LARGE SCALE GENOMIC DNA]</scope>
    <source>
        <strain evidence="4 5">AK24</strain>
    </source>
</reference>
<dbReference type="Gene3D" id="1.25.40.10">
    <property type="entry name" value="Tetratricopeptide repeat domain"/>
    <property type="match status" value="1"/>
</dbReference>
<evidence type="ECO:0000259" key="3">
    <source>
        <dbReference type="Pfam" id="PF13458"/>
    </source>
</evidence>
<name>R7ZLN5_9BACT</name>